<dbReference type="AlphaFoldDB" id="T1BM19"/>
<sequence length="162" mass="17593">AGFPVSVLTRSPLVLRDLPLLRAFPDVEVGFSFTSSRDRPDYEPRVPPVASRLRALRRLSDGSIPTFASVAPLLPGTSSEDLRALAEELGEAGARAAFVDPLSLSSYPAAARRMRTLGGREFAPGEAEELLRRFEADAQRVGLPVHRRLFAWRREATPAAGG</sequence>
<accession>T1BM19</accession>
<name>T1BM19_9ZZZZ</name>
<evidence type="ECO:0000256" key="1">
    <source>
        <dbReference type="ARBA" id="ARBA00022723"/>
    </source>
</evidence>
<organism evidence="4">
    <name type="scientific">mine drainage metagenome</name>
    <dbReference type="NCBI Taxonomy" id="410659"/>
    <lineage>
        <taxon>unclassified sequences</taxon>
        <taxon>metagenomes</taxon>
        <taxon>ecological metagenomes</taxon>
    </lineage>
</organism>
<reference evidence="4" key="1">
    <citation type="submission" date="2013-08" db="EMBL/GenBank/DDBJ databases">
        <authorList>
            <person name="Mendez C."/>
            <person name="Richter M."/>
            <person name="Ferrer M."/>
            <person name="Sanchez J."/>
        </authorList>
    </citation>
    <scope>NUCLEOTIDE SEQUENCE</scope>
</reference>
<dbReference type="InterPro" id="IPR040086">
    <property type="entry name" value="MJ0683-like"/>
</dbReference>
<protein>
    <submittedName>
        <fullName evidence="4">Radical SAM domain protein</fullName>
    </submittedName>
</protein>
<keyword evidence="2" id="KW-0408">Iron</keyword>
<keyword evidence="3" id="KW-0411">Iron-sulfur</keyword>
<feature type="non-terminal residue" evidence="4">
    <location>
        <position position="1"/>
    </location>
</feature>
<keyword evidence="1" id="KW-0479">Metal-binding</keyword>
<dbReference type="PANTHER" id="PTHR43432">
    <property type="entry name" value="SLR0285 PROTEIN"/>
    <property type="match status" value="1"/>
</dbReference>
<dbReference type="GO" id="GO:0051536">
    <property type="term" value="F:iron-sulfur cluster binding"/>
    <property type="evidence" value="ECO:0007669"/>
    <property type="project" value="UniProtKB-KW"/>
</dbReference>
<reference evidence="4" key="2">
    <citation type="journal article" date="2014" name="ISME J.">
        <title>Microbial stratification in low pH oxic and suboxic macroscopic growths along an acid mine drainage.</title>
        <authorList>
            <person name="Mendez-Garcia C."/>
            <person name="Mesa V."/>
            <person name="Sprenger R.R."/>
            <person name="Richter M."/>
            <person name="Diez M.S."/>
            <person name="Solano J."/>
            <person name="Bargiela R."/>
            <person name="Golyshina O.V."/>
            <person name="Manteca A."/>
            <person name="Ramos J.L."/>
            <person name="Gallego J.R."/>
            <person name="Llorente I."/>
            <person name="Martins Dos Santos V.A."/>
            <person name="Jensen O.N."/>
            <person name="Pelaez A.I."/>
            <person name="Sanchez J."/>
            <person name="Ferrer M."/>
        </authorList>
    </citation>
    <scope>NUCLEOTIDE SEQUENCE</scope>
</reference>
<gene>
    <name evidence="4" type="ORF">B1B_09738</name>
</gene>
<dbReference type="EMBL" id="AUZY01006440">
    <property type="protein sequence ID" value="EQD54344.1"/>
    <property type="molecule type" value="Genomic_DNA"/>
</dbReference>
<dbReference type="Gene3D" id="3.80.30.30">
    <property type="match status" value="1"/>
</dbReference>
<comment type="caution">
    <text evidence="4">The sequence shown here is derived from an EMBL/GenBank/DDBJ whole genome shotgun (WGS) entry which is preliminary data.</text>
</comment>
<dbReference type="GO" id="GO:0046872">
    <property type="term" value="F:metal ion binding"/>
    <property type="evidence" value="ECO:0007669"/>
    <property type="project" value="UniProtKB-KW"/>
</dbReference>
<proteinExistence type="predicted"/>
<evidence type="ECO:0000256" key="3">
    <source>
        <dbReference type="ARBA" id="ARBA00023014"/>
    </source>
</evidence>
<evidence type="ECO:0000313" key="4">
    <source>
        <dbReference type="EMBL" id="EQD54344.1"/>
    </source>
</evidence>
<evidence type="ECO:0000256" key="2">
    <source>
        <dbReference type="ARBA" id="ARBA00023004"/>
    </source>
</evidence>
<dbReference type="PANTHER" id="PTHR43432:SF6">
    <property type="entry name" value="RADICAL SAM CORE DOMAIN-CONTAINING PROTEIN"/>
    <property type="match status" value="1"/>
</dbReference>